<gene>
    <name evidence="2" type="ORF">NVS47_13060</name>
</gene>
<dbReference type="Pfam" id="PF01797">
    <property type="entry name" value="Y1_Tnp"/>
    <property type="match status" value="1"/>
</dbReference>
<protein>
    <submittedName>
        <fullName evidence="2">Transposase</fullName>
    </submittedName>
</protein>
<dbReference type="EMBL" id="JANPWE010000007">
    <property type="protein sequence ID" value="MCR6546429.1"/>
    <property type="molecule type" value="Genomic_DNA"/>
</dbReference>
<reference evidence="2 3" key="1">
    <citation type="submission" date="2022-08" db="EMBL/GenBank/DDBJ databases">
        <title>Proteogenomics of the novel Dehalobacterium formicoaceticum strain EZ94 highlights a key role of methyltransferases during anaerobic dichloromethane degradation.</title>
        <authorList>
            <person name="Wasmund K."/>
        </authorList>
    </citation>
    <scope>NUCLEOTIDE SEQUENCE [LARGE SCALE GENOMIC DNA]</scope>
    <source>
        <strain evidence="2 3">EZ94</strain>
    </source>
</reference>
<dbReference type="InterPro" id="IPR002686">
    <property type="entry name" value="Transposase_17"/>
</dbReference>
<organism evidence="2 3">
    <name type="scientific">Dehalobacterium formicoaceticum</name>
    <dbReference type="NCBI Taxonomy" id="51515"/>
    <lineage>
        <taxon>Bacteria</taxon>
        <taxon>Bacillati</taxon>
        <taxon>Bacillota</taxon>
        <taxon>Clostridia</taxon>
        <taxon>Eubacteriales</taxon>
        <taxon>Peptococcaceae</taxon>
        <taxon>Dehalobacterium</taxon>
    </lineage>
</organism>
<name>A0ABT1Y941_9FIRM</name>
<evidence type="ECO:0000313" key="3">
    <source>
        <dbReference type="Proteomes" id="UP001524944"/>
    </source>
</evidence>
<dbReference type="Proteomes" id="UP001524944">
    <property type="component" value="Unassembled WGS sequence"/>
</dbReference>
<sequence length="47" mass="5520">MVINAKKISRKNGYKIYGYCLMENHIHLLIKEEKEALEIIMRRIGAS</sequence>
<dbReference type="InterPro" id="IPR036515">
    <property type="entry name" value="Transposase_17_sf"/>
</dbReference>
<comment type="caution">
    <text evidence="2">The sequence shown here is derived from an EMBL/GenBank/DDBJ whole genome shotgun (WGS) entry which is preliminary data.</text>
</comment>
<keyword evidence="3" id="KW-1185">Reference proteome</keyword>
<feature type="domain" description="Transposase IS200-like" evidence="1">
    <location>
        <begin position="6"/>
        <end position="44"/>
    </location>
</feature>
<dbReference type="RefSeq" id="WP_257913864.1">
    <property type="nucleotide sequence ID" value="NZ_JANPWE010000007.1"/>
</dbReference>
<dbReference type="Gene3D" id="3.30.70.1290">
    <property type="entry name" value="Transposase IS200-like"/>
    <property type="match status" value="1"/>
</dbReference>
<dbReference type="SUPFAM" id="SSF143422">
    <property type="entry name" value="Transposase IS200-like"/>
    <property type="match status" value="1"/>
</dbReference>
<proteinExistence type="predicted"/>
<evidence type="ECO:0000259" key="1">
    <source>
        <dbReference type="Pfam" id="PF01797"/>
    </source>
</evidence>
<accession>A0ABT1Y941</accession>
<evidence type="ECO:0000313" key="2">
    <source>
        <dbReference type="EMBL" id="MCR6546429.1"/>
    </source>
</evidence>